<evidence type="ECO:0000313" key="2">
    <source>
        <dbReference type="Proteomes" id="UP000054783"/>
    </source>
</evidence>
<protein>
    <submittedName>
        <fullName evidence="1">Uncharacterized protein</fullName>
    </submittedName>
</protein>
<dbReference type="EMBL" id="JYDQ01000010">
    <property type="protein sequence ID" value="KRY22343.1"/>
    <property type="molecule type" value="Genomic_DNA"/>
</dbReference>
<keyword evidence="2" id="KW-1185">Reference proteome</keyword>
<evidence type="ECO:0000313" key="1">
    <source>
        <dbReference type="EMBL" id="KRY22343.1"/>
    </source>
</evidence>
<comment type="caution">
    <text evidence="1">The sequence shown here is derived from an EMBL/GenBank/DDBJ whole genome shotgun (WGS) entry which is preliminary data.</text>
</comment>
<name>A0A0V1ABZ2_9BILA</name>
<reference evidence="1 2" key="1">
    <citation type="submission" date="2015-01" db="EMBL/GenBank/DDBJ databases">
        <title>Evolution of Trichinella species and genotypes.</title>
        <authorList>
            <person name="Korhonen P.K."/>
            <person name="Edoardo P."/>
            <person name="Giuseppe L.R."/>
            <person name="Gasser R.B."/>
        </authorList>
    </citation>
    <scope>NUCLEOTIDE SEQUENCE [LARGE SCALE GENOMIC DNA]</scope>
    <source>
        <strain evidence="1">ISS2496</strain>
    </source>
</reference>
<proteinExistence type="predicted"/>
<sequence>MEIFLGQCKRMNFPYLEYRKFLQCFSFICRTNQHMTDHLNHFLLEIGHNEPNVAIQQYCDAVIKQMCGQMHVYIVLLF</sequence>
<dbReference type="Proteomes" id="UP000054783">
    <property type="component" value="Unassembled WGS sequence"/>
</dbReference>
<dbReference type="AlphaFoldDB" id="A0A0V1ABZ2"/>
<gene>
    <name evidence="1" type="ORF">T12_8545</name>
</gene>
<organism evidence="1 2">
    <name type="scientific">Trichinella patagoniensis</name>
    <dbReference type="NCBI Taxonomy" id="990121"/>
    <lineage>
        <taxon>Eukaryota</taxon>
        <taxon>Metazoa</taxon>
        <taxon>Ecdysozoa</taxon>
        <taxon>Nematoda</taxon>
        <taxon>Enoplea</taxon>
        <taxon>Dorylaimia</taxon>
        <taxon>Trichinellida</taxon>
        <taxon>Trichinellidae</taxon>
        <taxon>Trichinella</taxon>
    </lineage>
</organism>
<accession>A0A0V1ABZ2</accession>